<dbReference type="GO" id="GO:0008168">
    <property type="term" value="F:methyltransferase activity"/>
    <property type="evidence" value="ECO:0007669"/>
    <property type="project" value="UniProtKB-KW"/>
</dbReference>
<dbReference type="GO" id="GO:0032259">
    <property type="term" value="P:methylation"/>
    <property type="evidence" value="ECO:0007669"/>
    <property type="project" value="UniProtKB-KW"/>
</dbReference>
<keyword evidence="2" id="KW-1185">Reference proteome</keyword>
<keyword evidence="1" id="KW-0489">Methyltransferase</keyword>
<dbReference type="InterPro" id="IPR021079">
    <property type="entry name" value="MeOH-cob_MeTrfase_bsu"/>
</dbReference>
<evidence type="ECO:0000313" key="2">
    <source>
        <dbReference type="Proteomes" id="UP000198656"/>
    </source>
</evidence>
<reference evidence="2" key="1">
    <citation type="submission" date="2016-10" db="EMBL/GenBank/DDBJ databases">
        <authorList>
            <person name="Varghese N."/>
            <person name="Submissions S."/>
        </authorList>
    </citation>
    <scope>NUCLEOTIDE SEQUENCE [LARGE SCALE GENOMIC DNA]</scope>
    <source>
        <strain evidence="2">DSM 8344</strain>
    </source>
</reference>
<proteinExistence type="predicted"/>
<accession>A0A1G8JIY3</accession>
<dbReference type="STRING" id="1121419.SAMN05443529_1335"/>
<dbReference type="Proteomes" id="UP000198656">
    <property type="component" value="Unassembled WGS sequence"/>
</dbReference>
<dbReference type="OrthoDB" id="1768771at2"/>
<dbReference type="EMBL" id="FNCP01000033">
    <property type="protein sequence ID" value="SDI31061.1"/>
    <property type="molecule type" value="Genomic_DNA"/>
</dbReference>
<name>A0A1G8JIY3_9FIRM</name>
<dbReference type="AlphaFoldDB" id="A0A1G8JIY3"/>
<gene>
    <name evidence="1" type="ORF">SAMN05443529_1335</name>
</gene>
<organism evidence="1 2">
    <name type="scientific">Desulfosporosinus hippei DSM 8344</name>
    <dbReference type="NCBI Taxonomy" id="1121419"/>
    <lineage>
        <taxon>Bacteria</taxon>
        <taxon>Bacillati</taxon>
        <taxon>Bacillota</taxon>
        <taxon>Clostridia</taxon>
        <taxon>Eubacteriales</taxon>
        <taxon>Desulfitobacteriaceae</taxon>
        <taxon>Desulfosporosinus</taxon>
    </lineage>
</organism>
<dbReference type="Pfam" id="PF12176">
    <property type="entry name" value="MtaB"/>
    <property type="match status" value="1"/>
</dbReference>
<sequence>MANLQFTELAYTDLNEFIYGQAKKPVVCSNGMVIGGGTVYPEVNLTLPTMLIDEETMPKVLSQYEEMIHGICSKAHELLSPGIIIEIELLPPCTFNPQWGIDVTKVVKGVMNEYYTKFGLKSLLRMTVVDVREGKTLTHMYKGEHWDNVVNTFRGCAEAGADFLAIESIGGKHLHDEAVMNCDLPKALFSLGVVGCRDMITLWDEIVKIAAETNCIPSGDTACGFANTSMVMAHKNFIPKVFAAIDRVMCAVRTLVAVERGAIGPDKDCGYEGVYLKAITGTPISMEGRTAACAHSSSVGNIAACLADCWSNESVENVRLLGGMAPTVYIEQLIYDCRIMNVAASRGSALEMRDILAESDRMFDPQAYILDPRVVLRISQEIVQGKTHFERTKIAASATIKELRAAFQDGLLQLDAKELKYLDILEKQLKSIPDDEAEFTKMMLKNNTIDKFDPAKYDFNIDSAAK</sequence>
<protein>
    <submittedName>
        <fullName evidence="1">Methanol:corrinoid methyltransferase</fullName>
    </submittedName>
</protein>
<evidence type="ECO:0000313" key="1">
    <source>
        <dbReference type="EMBL" id="SDI31061.1"/>
    </source>
</evidence>
<dbReference type="RefSeq" id="WP_092335454.1">
    <property type="nucleotide sequence ID" value="NZ_FNCP01000033.1"/>
</dbReference>
<keyword evidence="1" id="KW-0808">Transferase</keyword>